<feature type="non-terminal residue" evidence="2">
    <location>
        <position position="1"/>
    </location>
</feature>
<evidence type="ECO:0000256" key="1">
    <source>
        <dbReference type="SAM" id="Coils"/>
    </source>
</evidence>
<feature type="non-terminal residue" evidence="2">
    <location>
        <position position="387"/>
    </location>
</feature>
<dbReference type="Gene3D" id="3.40.50.300">
    <property type="entry name" value="P-loop containing nucleotide triphosphate hydrolases"/>
    <property type="match status" value="1"/>
</dbReference>
<dbReference type="EMBL" id="BARU01007891">
    <property type="protein sequence ID" value="GAH33892.1"/>
    <property type="molecule type" value="Genomic_DNA"/>
</dbReference>
<organism evidence="2">
    <name type="scientific">marine sediment metagenome</name>
    <dbReference type="NCBI Taxonomy" id="412755"/>
    <lineage>
        <taxon>unclassified sequences</taxon>
        <taxon>metagenomes</taxon>
        <taxon>ecological metagenomes</taxon>
    </lineage>
</organism>
<evidence type="ECO:0000313" key="2">
    <source>
        <dbReference type="EMBL" id="GAH33892.1"/>
    </source>
</evidence>
<dbReference type="InterPro" id="IPR027417">
    <property type="entry name" value="P-loop_NTPase"/>
</dbReference>
<dbReference type="AlphaFoldDB" id="X1EMT4"/>
<dbReference type="PANTHER" id="PTHR32114:SF2">
    <property type="entry name" value="ABC TRANSPORTER ABCH.3"/>
    <property type="match status" value="1"/>
</dbReference>
<comment type="caution">
    <text evidence="2">The sequence shown here is derived from an EMBL/GenBank/DDBJ whole genome shotgun (WGS) entry which is preliminary data.</text>
</comment>
<dbReference type="PANTHER" id="PTHR32114">
    <property type="entry name" value="ABC TRANSPORTER ABCH.3"/>
    <property type="match status" value="1"/>
</dbReference>
<name>X1EMT4_9ZZZZ</name>
<feature type="coiled-coil region" evidence="1">
    <location>
        <begin position="70"/>
        <end position="97"/>
    </location>
</feature>
<feature type="coiled-coil region" evidence="1">
    <location>
        <begin position="228"/>
        <end position="268"/>
    </location>
</feature>
<sequence>VGEAEAKLQETRGDIEEVAAAEKAERPLENLLPAAAEYLDTARPERCPVCQQAIRDLPATILRLREEIQASKEAQRIQQLESRYRVLQANERRQEQIILDIREAGKTLSLRQEETAKLRAELEKITGRPPTEPLGEFAAQELTVIVNEIDCLQQQISEAGIIVTTTEGQLRSLEEKQSQLQYSRQQVASALDMPVDTDDLITPLRESVQQCNERIEELKQLANAFPALNKANNRMERILNVLEARQRLSRLEKEFPTAVKEKEALQRTVTELNDLKLALQDIYQAAVEHQRSIVEGALAALAPAINVRYSRIISHPEYAELQIQPEEEKKGVYRYWIVARNTSRTHSTYITTRFSTSQRNVAAVAIFLAMADYLPHNLNVMMIDDPT</sequence>
<proteinExistence type="predicted"/>
<keyword evidence="1" id="KW-0175">Coiled coil</keyword>
<gene>
    <name evidence="2" type="ORF">S03H2_15511</name>
</gene>
<protein>
    <submittedName>
        <fullName evidence="2">Uncharacterized protein</fullName>
    </submittedName>
</protein>
<reference evidence="2" key="1">
    <citation type="journal article" date="2014" name="Front. Microbiol.">
        <title>High frequency of phylogenetically diverse reductive dehalogenase-homologous genes in deep subseafloor sedimentary metagenomes.</title>
        <authorList>
            <person name="Kawai M."/>
            <person name="Futagami T."/>
            <person name="Toyoda A."/>
            <person name="Takaki Y."/>
            <person name="Nishi S."/>
            <person name="Hori S."/>
            <person name="Arai W."/>
            <person name="Tsubouchi T."/>
            <person name="Morono Y."/>
            <person name="Uchiyama I."/>
            <person name="Ito T."/>
            <person name="Fujiyama A."/>
            <person name="Inagaki F."/>
            <person name="Takami H."/>
        </authorList>
    </citation>
    <scope>NUCLEOTIDE SEQUENCE</scope>
    <source>
        <strain evidence="2">Expedition CK06-06</strain>
    </source>
</reference>
<accession>X1EMT4</accession>